<dbReference type="Pfam" id="PF01325">
    <property type="entry name" value="Fe_dep_repress"/>
    <property type="match status" value="1"/>
</dbReference>
<proteinExistence type="inferred from homology"/>
<dbReference type="RefSeq" id="WP_053982388.1">
    <property type="nucleotide sequence ID" value="NZ_JAQIFT010000014.1"/>
</dbReference>
<dbReference type="InterPro" id="IPR036388">
    <property type="entry name" value="WH-like_DNA-bd_sf"/>
</dbReference>
<keyword evidence="3" id="KW-0238">DNA-binding</keyword>
<dbReference type="GO" id="GO:0046914">
    <property type="term" value="F:transition metal ion binding"/>
    <property type="evidence" value="ECO:0007669"/>
    <property type="project" value="InterPro"/>
</dbReference>
<evidence type="ECO:0000259" key="5">
    <source>
        <dbReference type="PROSITE" id="PS50944"/>
    </source>
</evidence>
<comment type="similarity">
    <text evidence="1">Belongs to the DtxR/MntR family.</text>
</comment>
<gene>
    <name evidence="6" type="ORF">PBV87_03535</name>
</gene>
<keyword evidence="7" id="KW-1185">Reference proteome</keyword>
<dbReference type="GO" id="GO:0003677">
    <property type="term" value="F:DNA binding"/>
    <property type="evidence" value="ECO:0007669"/>
    <property type="project" value="UniProtKB-KW"/>
</dbReference>
<evidence type="ECO:0000256" key="2">
    <source>
        <dbReference type="ARBA" id="ARBA00023015"/>
    </source>
</evidence>
<dbReference type="Proteomes" id="UP001169242">
    <property type="component" value="Unassembled WGS sequence"/>
</dbReference>
<evidence type="ECO:0000256" key="1">
    <source>
        <dbReference type="ARBA" id="ARBA00007871"/>
    </source>
</evidence>
<evidence type="ECO:0000313" key="6">
    <source>
        <dbReference type="EMBL" id="MDA3730577.1"/>
    </source>
</evidence>
<organism evidence="6 7">
    <name type="scientific">Holtiella tumoricola</name>
    <dbReference type="NCBI Taxonomy" id="3018743"/>
    <lineage>
        <taxon>Bacteria</taxon>
        <taxon>Bacillati</taxon>
        <taxon>Bacillota</taxon>
        <taxon>Clostridia</taxon>
        <taxon>Lachnospirales</taxon>
        <taxon>Cellulosilyticaceae</taxon>
        <taxon>Holtiella</taxon>
    </lineage>
</organism>
<keyword evidence="2" id="KW-0805">Transcription regulation</keyword>
<comment type="caution">
    <text evidence="6">The sequence shown here is derived from an EMBL/GenBank/DDBJ whole genome shotgun (WGS) entry which is preliminary data.</text>
</comment>
<dbReference type="FunFam" id="1.10.60.10:FF:000005">
    <property type="entry name" value="Transcriptional regulator MntR protein"/>
    <property type="match status" value="1"/>
</dbReference>
<evidence type="ECO:0000256" key="4">
    <source>
        <dbReference type="ARBA" id="ARBA00023163"/>
    </source>
</evidence>
<dbReference type="InterPro" id="IPR022689">
    <property type="entry name" value="Iron_dep_repressor"/>
</dbReference>
<dbReference type="SUPFAM" id="SSF46785">
    <property type="entry name" value="Winged helix' DNA-binding domain"/>
    <property type="match status" value="1"/>
</dbReference>
<evidence type="ECO:0000313" key="7">
    <source>
        <dbReference type="Proteomes" id="UP001169242"/>
    </source>
</evidence>
<dbReference type="SMART" id="SM00529">
    <property type="entry name" value="HTH_DTXR"/>
    <property type="match status" value="1"/>
</dbReference>
<dbReference type="InterPro" id="IPR001367">
    <property type="entry name" value="Fe_dep_repressor"/>
</dbReference>
<accession>A0AA42IZN2</accession>
<sequence>MTLGQSGEDYLETVLELEQQNGVVRSIDIAKKLNVSRPSVNKAINNLKDAGMVTQQSYGDIRLTDLGRKTAKDIIYRHTLIKKFLTHVLGLSPQIAEADACKIEHILSPETIEKLEDFVINYKKCPN</sequence>
<dbReference type="PANTHER" id="PTHR33238">
    <property type="entry name" value="IRON (METAL) DEPENDENT REPRESSOR, DTXR FAMILY"/>
    <property type="match status" value="1"/>
</dbReference>
<dbReference type="InterPro" id="IPR022687">
    <property type="entry name" value="HTH_DTXR"/>
</dbReference>
<dbReference type="GO" id="GO:0003700">
    <property type="term" value="F:DNA-binding transcription factor activity"/>
    <property type="evidence" value="ECO:0007669"/>
    <property type="project" value="InterPro"/>
</dbReference>
<dbReference type="SUPFAM" id="SSF47979">
    <property type="entry name" value="Iron-dependent repressor protein, dimerization domain"/>
    <property type="match status" value="1"/>
</dbReference>
<protein>
    <submittedName>
        <fullName evidence="6">Metal-dependent transcriptional regulator</fullName>
    </submittedName>
</protein>
<reference evidence="6" key="1">
    <citation type="journal article" date="2023" name="Int. J. Syst. Evol. Microbiol.">
        <title>&lt;i&gt;Holtiella tumoricola&lt;/i&gt; gen. nov. sp. nov., isolated from a human clinical sample.</title>
        <authorList>
            <person name="Allen-Vercoe E."/>
            <person name="Daigneault M.C."/>
            <person name="Vancuren S.J."/>
            <person name="Cochrane K."/>
            <person name="O'Neal L.L."/>
            <person name="Sankaranarayanan K."/>
            <person name="Lawson P.A."/>
        </authorList>
    </citation>
    <scope>NUCLEOTIDE SEQUENCE</scope>
    <source>
        <strain evidence="6">CC70A</strain>
    </source>
</reference>
<dbReference type="InterPro" id="IPR036421">
    <property type="entry name" value="Fe_dep_repressor_sf"/>
</dbReference>
<dbReference type="InterPro" id="IPR036390">
    <property type="entry name" value="WH_DNA-bd_sf"/>
</dbReference>
<dbReference type="EMBL" id="JAQIFT010000014">
    <property type="protein sequence ID" value="MDA3730577.1"/>
    <property type="molecule type" value="Genomic_DNA"/>
</dbReference>
<keyword evidence="4" id="KW-0804">Transcription</keyword>
<dbReference type="PANTHER" id="PTHR33238:SF7">
    <property type="entry name" value="IRON-DEPENDENT TRANSCRIPTIONAL REGULATOR"/>
    <property type="match status" value="1"/>
</dbReference>
<dbReference type="GO" id="GO:0046983">
    <property type="term" value="F:protein dimerization activity"/>
    <property type="evidence" value="ECO:0007669"/>
    <property type="project" value="InterPro"/>
</dbReference>
<feature type="domain" description="HTH dtxR-type" evidence="5">
    <location>
        <begin position="1"/>
        <end position="64"/>
    </location>
</feature>
<dbReference type="Gene3D" id="1.10.60.10">
    <property type="entry name" value="Iron dependent repressor, metal binding and dimerisation domain"/>
    <property type="match status" value="1"/>
</dbReference>
<dbReference type="AlphaFoldDB" id="A0AA42IZN2"/>
<dbReference type="Gene3D" id="1.10.10.10">
    <property type="entry name" value="Winged helix-like DNA-binding domain superfamily/Winged helix DNA-binding domain"/>
    <property type="match status" value="1"/>
</dbReference>
<dbReference type="InterPro" id="IPR050536">
    <property type="entry name" value="DtxR_MntR_Metal-Reg"/>
</dbReference>
<evidence type="ECO:0000256" key="3">
    <source>
        <dbReference type="ARBA" id="ARBA00023125"/>
    </source>
</evidence>
<name>A0AA42IZN2_9FIRM</name>
<dbReference type="PROSITE" id="PS50944">
    <property type="entry name" value="HTH_DTXR"/>
    <property type="match status" value="1"/>
</dbReference>
<dbReference type="Pfam" id="PF02742">
    <property type="entry name" value="Fe_dep_repr_C"/>
    <property type="match status" value="1"/>
</dbReference>